<proteinExistence type="predicted"/>
<gene>
    <name evidence="2" type="ORF">TGRUB_256800B</name>
</gene>
<name>A0A086M7T4_TOXGO</name>
<evidence type="ECO:0000313" key="2">
    <source>
        <dbReference type="EMBL" id="KFG64952.1"/>
    </source>
</evidence>
<dbReference type="Proteomes" id="UP000028834">
    <property type="component" value="Unassembled WGS sequence"/>
</dbReference>
<keyword evidence="1" id="KW-0175">Coiled coil</keyword>
<sequence>EYLQNIVDEENRYLSASAPIVDLVFVVNELKHAEEETDPEDEHSLAAKEAAILVDAGRLPELSPMAQKIQNVTEQYYYLKTVASAFNDFTHLSAYKATQDGILDEVKALWRFLKHTASRMPEYIDIQDDGTLKLSMRQLIDVYAHLGKQLKAEAEKPIEEGPFAPIDVLISRQKVELLQQKTTQLLGQIKGRGGDVAPLDTPDHIESLKARLQLVKASKETLTRALEAAIPGSQEADDLQFAQSQVETAKEEVKSDLRVFMDDELGVALEEVDNLKEKLADIQKNAGAEPSPLQEVEMQDVKERIIALNEKITKLVLEMRRFGFHVDIRRVVELENE</sequence>
<reference evidence="2 3" key="1">
    <citation type="submission" date="2014-05" db="EMBL/GenBank/DDBJ databases">
        <authorList>
            <person name="Sibley D."/>
            <person name="Venepally P."/>
            <person name="Karamycheva S."/>
            <person name="Hadjithomas M."/>
            <person name="Khan A."/>
            <person name="Brunk B."/>
            <person name="Roos D."/>
            <person name="Caler E."/>
            <person name="Lorenzi H."/>
        </authorList>
    </citation>
    <scope>NUCLEOTIDE SEQUENCE [LARGE SCALE GENOMIC DNA]</scope>
    <source>
        <strain evidence="2 3">RUB</strain>
    </source>
</reference>
<dbReference type="VEuPathDB" id="ToxoDB:TGRUB_256800B"/>
<evidence type="ECO:0000313" key="3">
    <source>
        <dbReference type="Proteomes" id="UP000028834"/>
    </source>
</evidence>
<accession>A0A086M7T4</accession>
<feature type="non-terminal residue" evidence="2">
    <location>
        <position position="1"/>
    </location>
</feature>
<protein>
    <submittedName>
        <fullName evidence="2">Chaperone dnaJ, related protein</fullName>
    </submittedName>
</protein>
<evidence type="ECO:0000256" key="1">
    <source>
        <dbReference type="SAM" id="Coils"/>
    </source>
</evidence>
<dbReference type="EMBL" id="AFYV02000455">
    <property type="protein sequence ID" value="KFG64952.1"/>
    <property type="molecule type" value="Genomic_DNA"/>
</dbReference>
<feature type="coiled-coil region" evidence="1">
    <location>
        <begin position="265"/>
        <end position="318"/>
    </location>
</feature>
<dbReference type="AlphaFoldDB" id="A0A086M7T4"/>
<comment type="caution">
    <text evidence="2">The sequence shown here is derived from an EMBL/GenBank/DDBJ whole genome shotgun (WGS) entry which is preliminary data.</text>
</comment>
<organism evidence="2 3">
    <name type="scientific">Toxoplasma gondii RUB</name>
    <dbReference type="NCBI Taxonomy" id="935652"/>
    <lineage>
        <taxon>Eukaryota</taxon>
        <taxon>Sar</taxon>
        <taxon>Alveolata</taxon>
        <taxon>Apicomplexa</taxon>
        <taxon>Conoidasida</taxon>
        <taxon>Coccidia</taxon>
        <taxon>Eucoccidiorida</taxon>
        <taxon>Eimeriorina</taxon>
        <taxon>Sarcocystidae</taxon>
        <taxon>Toxoplasma</taxon>
    </lineage>
</organism>